<dbReference type="Pfam" id="PF13181">
    <property type="entry name" value="TPR_8"/>
    <property type="match status" value="1"/>
</dbReference>
<dbReference type="Pfam" id="PF08308">
    <property type="entry name" value="PEGA"/>
    <property type="match status" value="1"/>
</dbReference>
<keyword evidence="1" id="KW-0677">Repeat</keyword>
<evidence type="ECO:0000256" key="2">
    <source>
        <dbReference type="ARBA" id="ARBA00022803"/>
    </source>
</evidence>
<dbReference type="Proteomes" id="UP001374803">
    <property type="component" value="Chromosome"/>
</dbReference>
<keyword evidence="2 3" id="KW-0802">TPR repeat</keyword>
<dbReference type="Pfam" id="PF07719">
    <property type="entry name" value="TPR_2"/>
    <property type="match status" value="1"/>
</dbReference>
<dbReference type="RefSeq" id="WP_394830806.1">
    <property type="nucleotide sequence ID" value="NZ_CP089929.1"/>
</dbReference>
<reference evidence="7" key="1">
    <citation type="submission" date="2021-12" db="EMBL/GenBank/DDBJ databases">
        <title>Discovery of the Pendulisporaceae a myxobacterial family with distinct sporulation behavior and unique specialized metabolism.</title>
        <authorList>
            <person name="Garcia R."/>
            <person name="Popoff A."/>
            <person name="Bader C.D."/>
            <person name="Loehr J."/>
            <person name="Walesch S."/>
            <person name="Walt C."/>
            <person name="Boldt J."/>
            <person name="Bunk B."/>
            <person name="Haeckl F.J.F.P.J."/>
            <person name="Gunesch A.P."/>
            <person name="Birkelbach J."/>
            <person name="Nuebel U."/>
            <person name="Pietschmann T."/>
            <person name="Bach T."/>
            <person name="Mueller R."/>
        </authorList>
    </citation>
    <scope>NUCLEOTIDE SEQUENCE</scope>
    <source>
        <strain evidence="7">MSr11367</strain>
    </source>
</reference>
<dbReference type="InterPro" id="IPR011990">
    <property type="entry name" value="TPR-like_helical_dom_sf"/>
</dbReference>
<name>A0ABZ2KW17_9BACT</name>
<feature type="transmembrane region" description="Helical" evidence="4">
    <location>
        <begin position="225"/>
        <end position="246"/>
    </location>
</feature>
<keyword evidence="4" id="KW-0812">Transmembrane</keyword>
<feature type="signal peptide" evidence="5">
    <location>
        <begin position="1"/>
        <end position="30"/>
    </location>
</feature>
<dbReference type="EMBL" id="CP089983">
    <property type="protein sequence ID" value="WXB01196.1"/>
    <property type="molecule type" value="Genomic_DNA"/>
</dbReference>
<dbReference type="InterPro" id="IPR013229">
    <property type="entry name" value="PEGA"/>
</dbReference>
<evidence type="ECO:0000256" key="5">
    <source>
        <dbReference type="SAM" id="SignalP"/>
    </source>
</evidence>
<organism evidence="7 8">
    <name type="scientific">Pendulispora rubella</name>
    <dbReference type="NCBI Taxonomy" id="2741070"/>
    <lineage>
        <taxon>Bacteria</taxon>
        <taxon>Pseudomonadati</taxon>
        <taxon>Myxococcota</taxon>
        <taxon>Myxococcia</taxon>
        <taxon>Myxococcales</taxon>
        <taxon>Sorangiineae</taxon>
        <taxon>Pendulisporaceae</taxon>
        <taxon>Pendulispora</taxon>
    </lineage>
</organism>
<keyword evidence="5" id="KW-0732">Signal</keyword>
<evidence type="ECO:0000256" key="1">
    <source>
        <dbReference type="ARBA" id="ARBA00022737"/>
    </source>
</evidence>
<evidence type="ECO:0000259" key="6">
    <source>
        <dbReference type="Pfam" id="PF08308"/>
    </source>
</evidence>
<evidence type="ECO:0000313" key="8">
    <source>
        <dbReference type="Proteomes" id="UP001374803"/>
    </source>
</evidence>
<sequence>MTGRSRRWAKSMRTVFAAATLLTSVAPAWAQKPPAERPGSLQQTVDKMAEARRRYRLGLDLYQDGNYDAARIEFERALQMAPSYKILYNIGLTYKQLNDYVQAQIALERYLYEGGSEIPADRRADVEKEIAGLKGRIAHVNIKANVPRGTVTVDDVVVGELPIAEALSVNPGRRKISITRPGYLPATKMVTIGSSETTSISLDLSELPKSTILERKSNPWTVPTVVGWSATAAAGIATGILGALTLNAKRDQEDKLESVGTTADDRNNARDKTQTFATATDIVGITTIVFAGVSTYFTVRLLSHTPEVGEAEKPKDVSRTEIRLVPAGPTGLGVVGSF</sequence>
<evidence type="ECO:0000256" key="4">
    <source>
        <dbReference type="SAM" id="Phobius"/>
    </source>
</evidence>
<dbReference type="InterPro" id="IPR019734">
    <property type="entry name" value="TPR_rpt"/>
</dbReference>
<feature type="chain" id="PRO_5046331703" evidence="5">
    <location>
        <begin position="31"/>
        <end position="338"/>
    </location>
</feature>
<keyword evidence="4" id="KW-0472">Membrane</keyword>
<evidence type="ECO:0000313" key="7">
    <source>
        <dbReference type="EMBL" id="WXB01196.1"/>
    </source>
</evidence>
<dbReference type="SUPFAM" id="SSF48452">
    <property type="entry name" value="TPR-like"/>
    <property type="match status" value="1"/>
</dbReference>
<dbReference type="PROSITE" id="PS50005">
    <property type="entry name" value="TPR"/>
    <property type="match status" value="1"/>
</dbReference>
<accession>A0ABZ2KW17</accession>
<keyword evidence="4" id="KW-1133">Transmembrane helix</keyword>
<feature type="repeat" description="TPR" evidence="3">
    <location>
        <begin position="51"/>
        <end position="84"/>
    </location>
</feature>
<dbReference type="InterPro" id="IPR013105">
    <property type="entry name" value="TPR_2"/>
</dbReference>
<evidence type="ECO:0000256" key="3">
    <source>
        <dbReference type="PROSITE-ProRule" id="PRU00339"/>
    </source>
</evidence>
<protein>
    <submittedName>
        <fullName evidence="7">Tetratricopeptide repeat protein</fullName>
    </submittedName>
</protein>
<dbReference type="Gene3D" id="1.25.40.10">
    <property type="entry name" value="Tetratricopeptide repeat domain"/>
    <property type="match status" value="1"/>
</dbReference>
<gene>
    <name evidence="7" type="ORF">LVJ94_30285</name>
</gene>
<keyword evidence="8" id="KW-1185">Reference proteome</keyword>
<feature type="domain" description="PEGA" evidence="6">
    <location>
        <begin position="140"/>
        <end position="205"/>
    </location>
</feature>
<proteinExistence type="predicted"/>